<dbReference type="Proteomes" id="UP000319040">
    <property type="component" value="Unassembled WGS sequence"/>
</dbReference>
<evidence type="ECO:0000313" key="1">
    <source>
        <dbReference type="EMBL" id="SMO44574.1"/>
    </source>
</evidence>
<reference evidence="1 2" key="1">
    <citation type="submission" date="2017-05" db="EMBL/GenBank/DDBJ databases">
        <authorList>
            <person name="Varghese N."/>
            <person name="Submissions S."/>
        </authorList>
    </citation>
    <scope>NUCLEOTIDE SEQUENCE [LARGE SCALE GENOMIC DNA]</scope>
    <source>
        <strain evidence="1 2">DSM 27040</strain>
    </source>
</reference>
<gene>
    <name evidence="1" type="ORF">SAMN06265379_101864</name>
</gene>
<name>A0A521BBU6_SACCC</name>
<organism evidence="1 2">
    <name type="scientific">Saccharicrinis carchari</name>
    <dbReference type="NCBI Taxonomy" id="1168039"/>
    <lineage>
        <taxon>Bacteria</taxon>
        <taxon>Pseudomonadati</taxon>
        <taxon>Bacteroidota</taxon>
        <taxon>Bacteroidia</taxon>
        <taxon>Marinilabiliales</taxon>
        <taxon>Marinilabiliaceae</taxon>
        <taxon>Saccharicrinis</taxon>
    </lineage>
</organism>
<sequence length="67" mass="7604">MGKAKLLIDELVRKKAQGDAFQERNVRIKLILKGIMPDKITADTPDTDEMIAKIYEVAENFNIQLSN</sequence>
<keyword evidence="2" id="KW-1185">Reference proteome</keyword>
<protein>
    <submittedName>
        <fullName evidence="1">Uncharacterized protein</fullName>
    </submittedName>
</protein>
<dbReference type="AlphaFoldDB" id="A0A521BBU6"/>
<accession>A0A521BBU6</accession>
<dbReference type="EMBL" id="FXTB01000001">
    <property type="protein sequence ID" value="SMO44574.1"/>
    <property type="molecule type" value="Genomic_DNA"/>
</dbReference>
<dbReference type="RefSeq" id="WP_142532188.1">
    <property type="nucleotide sequence ID" value="NZ_FXTB01000001.1"/>
</dbReference>
<proteinExistence type="predicted"/>
<evidence type="ECO:0000313" key="2">
    <source>
        <dbReference type="Proteomes" id="UP000319040"/>
    </source>
</evidence>